<keyword evidence="1" id="KW-0812">Transmembrane</keyword>
<sequence length="77" mass="8851">MAAVTEKFEAFKTRLDKVLHEKNKVTDVLEKIEQKTGVRRLYIALGFIVIIGLYLMIGYGAQFLCNFIGLFILLMPR</sequence>
<protein>
    <submittedName>
        <fullName evidence="5">Uncharacterized protein</fullName>
    </submittedName>
</protein>
<evidence type="ECO:0000313" key="2">
    <source>
        <dbReference type="EMBL" id="CEK93147.1"/>
    </source>
</evidence>
<keyword evidence="1" id="KW-1133">Transmembrane helix</keyword>
<evidence type="ECO:0000313" key="5">
    <source>
        <dbReference type="EMBL" id="CEK93151.1"/>
    </source>
</evidence>
<organism evidence="5">
    <name type="scientific">Arion vulgaris</name>
    <dbReference type="NCBI Taxonomy" id="1028688"/>
    <lineage>
        <taxon>Eukaryota</taxon>
        <taxon>Metazoa</taxon>
        <taxon>Spiralia</taxon>
        <taxon>Lophotrochozoa</taxon>
        <taxon>Mollusca</taxon>
        <taxon>Gastropoda</taxon>
        <taxon>Heterobranchia</taxon>
        <taxon>Euthyneura</taxon>
        <taxon>Panpulmonata</taxon>
        <taxon>Eupulmonata</taxon>
        <taxon>Stylommatophora</taxon>
        <taxon>Helicina</taxon>
        <taxon>Arionoidea</taxon>
        <taxon>Arionidae</taxon>
        <taxon>Arion</taxon>
    </lineage>
</organism>
<feature type="transmembrane region" description="Helical" evidence="1">
    <location>
        <begin position="41"/>
        <end position="74"/>
    </location>
</feature>
<evidence type="ECO:0000313" key="4">
    <source>
        <dbReference type="EMBL" id="CEK93150.1"/>
    </source>
</evidence>
<dbReference type="AlphaFoldDB" id="A0A0B7BLC2"/>
<keyword evidence="1" id="KW-0472">Membrane</keyword>
<name>A0A0B7BLC2_9EUPU</name>
<evidence type="ECO:0000256" key="1">
    <source>
        <dbReference type="SAM" id="Phobius"/>
    </source>
</evidence>
<evidence type="ECO:0000313" key="3">
    <source>
        <dbReference type="EMBL" id="CEK93149.1"/>
    </source>
</evidence>
<accession>A0A0B7BLC2</accession>
<gene>
    <name evidence="5" type="primary">ORF192377</name>
    <name evidence="2" type="synonym">ORF192353</name>
    <name evidence="3" type="synonym">ORF192370</name>
    <name evidence="4" type="synonym">ORF192373</name>
</gene>
<proteinExistence type="predicted"/>
<reference evidence="5" key="1">
    <citation type="submission" date="2014-12" db="EMBL/GenBank/DDBJ databases">
        <title>Insight into the proteome of Arion vulgaris.</title>
        <authorList>
            <person name="Aradska J."/>
            <person name="Bulat T."/>
            <person name="Smidak R."/>
            <person name="Sarate P."/>
            <person name="Gangsoo J."/>
            <person name="Sialana F."/>
            <person name="Bilban M."/>
            <person name="Lubec G."/>
        </authorList>
    </citation>
    <scope>NUCLEOTIDE SEQUENCE</scope>
    <source>
        <tissue evidence="5">Skin</tissue>
    </source>
</reference>
<dbReference type="EMBL" id="HACG01046282">
    <property type="protein sequence ID" value="CEK93147.1"/>
    <property type="molecule type" value="Transcribed_RNA"/>
</dbReference>
<dbReference type="EMBL" id="HACG01046286">
    <property type="protein sequence ID" value="CEK93151.1"/>
    <property type="molecule type" value="Transcribed_RNA"/>
</dbReference>
<dbReference type="EMBL" id="HACG01046284">
    <property type="protein sequence ID" value="CEK93149.1"/>
    <property type="molecule type" value="Transcribed_RNA"/>
</dbReference>
<dbReference type="EMBL" id="HACG01046285">
    <property type="protein sequence ID" value="CEK93150.1"/>
    <property type="molecule type" value="Transcribed_RNA"/>
</dbReference>